<gene>
    <name evidence="2" type="ORF">ACFHYQ_18665</name>
</gene>
<evidence type="ECO:0000313" key="3">
    <source>
        <dbReference type="Proteomes" id="UP001589870"/>
    </source>
</evidence>
<evidence type="ECO:0000256" key="1">
    <source>
        <dbReference type="SAM" id="MobiDB-lite"/>
    </source>
</evidence>
<feature type="region of interest" description="Disordered" evidence="1">
    <location>
        <begin position="1"/>
        <end position="56"/>
    </location>
</feature>
<protein>
    <submittedName>
        <fullName evidence="2">Uncharacterized protein</fullName>
    </submittedName>
</protein>
<dbReference type="Proteomes" id="UP001589870">
    <property type="component" value="Unassembled WGS sequence"/>
</dbReference>
<evidence type="ECO:0000313" key="2">
    <source>
        <dbReference type="EMBL" id="MFC0864320.1"/>
    </source>
</evidence>
<sequence>MVEDKELHDLRRRAHEAGIEGNSKMTAEELRKALGEVEKGKDPQEAKAHAKQASHR</sequence>
<dbReference type="RefSeq" id="WP_394302443.1">
    <property type="nucleotide sequence ID" value="NZ_JBHMQT010000040.1"/>
</dbReference>
<accession>A0ABV6U787</accession>
<dbReference type="EMBL" id="JBHMQT010000040">
    <property type="protein sequence ID" value="MFC0864320.1"/>
    <property type="molecule type" value="Genomic_DNA"/>
</dbReference>
<comment type="caution">
    <text evidence="2">The sequence shown here is derived from an EMBL/GenBank/DDBJ whole genome shotgun (WGS) entry which is preliminary data.</text>
</comment>
<reference evidence="2 3" key="1">
    <citation type="submission" date="2024-09" db="EMBL/GenBank/DDBJ databases">
        <authorList>
            <person name="Sun Q."/>
            <person name="Mori K."/>
        </authorList>
    </citation>
    <scope>NUCLEOTIDE SEQUENCE [LARGE SCALE GENOMIC DNA]</scope>
    <source>
        <strain evidence="2 3">TBRC 1851</strain>
    </source>
</reference>
<organism evidence="2 3">
    <name type="scientific">Sphaerimonospora cavernae</name>
    <dbReference type="NCBI Taxonomy" id="1740611"/>
    <lineage>
        <taxon>Bacteria</taxon>
        <taxon>Bacillati</taxon>
        <taxon>Actinomycetota</taxon>
        <taxon>Actinomycetes</taxon>
        <taxon>Streptosporangiales</taxon>
        <taxon>Streptosporangiaceae</taxon>
        <taxon>Sphaerimonospora</taxon>
    </lineage>
</organism>
<name>A0ABV6U787_9ACTN</name>
<proteinExistence type="predicted"/>
<keyword evidence="3" id="KW-1185">Reference proteome</keyword>
<feature type="compositionally biased region" description="Basic and acidic residues" evidence="1">
    <location>
        <begin position="26"/>
        <end position="48"/>
    </location>
</feature>